<comment type="caution">
    <text evidence="3">The sequence shown here is derived from an EMBL/GenBank/DDBJ whole genome shotgun (WGS) entry which is preliminary data.</text>
</comment>
<proteinExistence type="inferred from homology"/>
<dbReference type="RefSeq" id="WP_163961990.1">
    <property type="nucleotide sequence ID" value="NZ_JAAGNX010000001.1"/>
</dbReference>
<dbReference type="PANTHER" id="PTHR10963">
    <property type="entry name" value="GLYCOSYL HYDROLASE-RELATED"/>
    <property type="match status" value="1"/>
</dbReference>
<dbReference type="InterPro" id="IPR050546">
    <property type="entry name" value="Glycosyl_Hydrlase_16"/>
</dbReference>
<comment type="similarity">
    <text evidence="1">Belongs to the glycosyl hydrolase 16 family.</text>
</comment>
<evidence type="ECO:0000313" key="4">
    <source>
        <dbReference type="Proteomes" id="UP000478417"/>
    </source>
</evidence>
<dbReference type="GO" id="GO:0005975">
    <property type="term" value="P:carbohydrate metabolic process"/>
    <property type="evidence" value="ECO:0007669"/>
    <property type="project" value="InterPro"/>
</dbReference>
<evidence type="ECO:0000313" key="3">
    <source>
        <dbReference type="EMBL" id="NDV61239.1"/>
    </source>
</evidence>
<dbReference type="EMBL" id="JAAGNX010000001">
    <property type="protein sequence ID" value="NDV61239.1"/>
    <property type="molecule type" value="Genomic_DNA"/>
</dbReference>
<dbReference type="InterPro" id="IPR013320">
    <property type="entry name" value="ConA-like_dom_sf"/>
</dbReference>
<keyword evidence="4" id="KW-1185">Reference proteome</keyword>
<evidence type="ECO:0000259" key="2">
    <source>
        <dbReference type="PROSITE" id="PS51762"/>
    </source>
</evidence>
<keyword evidence="3" id="KW-0378">Hydrolase</keyword>
<sequence>MKSLCLLFSLVPSVGAQINTGLAWDPSAPGWNIHWNSTPGLYYAVEKTHDLQAWTLLESGILAESASLERSLPEESSFPVFYRVLEDAFVDPATPADAQPVLNVPTGDDWVLEFSDEFNFLDPSKWNVTVSTKTRSPRWDKGIQRWFWKEENVSVENGELVFKVTKPNSTTMYCGSVDSRGIYEPLYGFMEARIQIAPVVNAIHTAFWTQGQNMNNVDNSGADGAEVDIVETPWADERGQTVIHWDGYGANKKSKTNRWSAPGLHTGYHTFSMHWTESFIDIFYDGVFKWRYEGVGIPQVREWLWLSVGASFGDGDFQNGTYPSYAYVDYVRVWRSETAGTSQ</sequence>
<gene>
    <name evidence="3" type="ORF">G0Q06_02105</name>
</gene>
<reference evidence="3 4" key="1">
    <citation type="submission" date="2020-02" db="EMBL/GenBank/DDBJ databases">
        <title>Albibacoteraceae fam. nov., the first described family within the subdivision 4 Verrucomicrobia.</title>
        <authorList>
            <person name="Xi F."/>
        </authorList>
    </citation>
    <scope>NUCLEOTIDE SEQUENCE [LARGE SCALE GENOMIC DNA]</scope>
    <source>
        <strain evidence="3 4">CK1056</strain>
    </source>
</reference>
<accession>A0A6B2LYW8</accession>
<organism evidence="3 4">
    <name type="scientific">Oceanipulchritudo coccoides</name>
    <dbReference type="NCBI Taxonomy" id="2706888"/>
    <lineage>
        <taxon>Bacteria</taxon>
        <taxon>Pseudomonadati</taxon>
        <taxon>Verrucomicrobiota</taxon>
        <taxon>Opitutia</taxon>
        <taxon>Puniceicoccales</taxon>
        <taxon>Oceanipulchritudinaceae</taxon>
        <taxon>Oceanipulchritudo</taxon>
    </lineage>
</organism>
<dbReference type="Proteomes" id="UP000478417">
    <property type="component" value="Unassembled WGS sequence"/>
</dbReference>
<name>A0A6B2LYW8_9BACT</name>
<dbReference type="PROSITE" id="PS51762">
    <property type="entry name" value="GH16_2"/>
    <property type="match status" value="1"/>
</dbReference>
<dbReference type="InterPro" id="IPR000757">
    <property type="entry name" value="Beta-glucanase-like"/>
</dbReference>
<dbReference type="Gene3D" id="2.60.120.200">
    <property type="match status" value="1"/>
</dbReference>
<dbReference type="AlphaFoldDB" id="A0A6B2LYW8"/>
<protein>
    <submittedName>
        <fullName evidence="3">Glycoside hydrolase family 16 protein</fullName>
    </submittedName>
</protein>
<dbReference type="CDD" id="cd08023">
    <property type="entry name" value="GH16_laminarinase_like"/>
    <property type="match status" value="1"/>
</dbReference>
<dbReference type="GO" id="GO:0004553">
    <property type="term" value="F:hydrolase activity, hydrolyzing O-glycosyl compounds"/>
    <property type="evidence" value="ECO:0007669"/>
    <property type="project" value="InterPro"/>
</dbReference>
<evidence type="ECO:0000256" key="1">
    <source>
        <dbReference type="ARBA" id="ARBA00006865"/>
    </source>
</evidence>
<dbReference type="PANTHER" id="PTHR10963:SF55">
    <property type="entry name" value="GLYCOSIDE HYDROLASE FAMILY 16 PROTEIN"/>
    <property type="match status" value="1"/>
</dbReference>
<dbReference type="SUPFAM" id="SSF49899">
    <property type="entry name" value="Concanavalin A-like lectins/glucanases"/>
    <property type="match status" value="1"/>
</dbReference>
<feature type="domain" description="GH16" evidence="2">
    <location>
        <begin position="94"/>
        <end position="339"/>
    </location>
</feature>
<dbReference type="Pfam" id="PF00722">
    <property type="entry name" value="Glyco_hydro_16"/>
    <property type="match status" value="1"/>
</dbReference>